<evidence type="ECO:0000313" key="2">
    <source>
        <dbReference type="EMBL" id="MEB4591088.1"/>
    </source>
</evidence>
<dbReference type="RefSeq" id="WP_324694475.1">
    <property type="nucleotide sequence ID" value="NZ_JAYMYJ010000086.1"/>
</dbReference>
<comment type="caution">
    <text evidence="2">The sequence shown here is derived from an EMBL/GenBank/DDBJ whole genome shotgun (WGS) entry which is preliminary data.</text>
</comment>
<evidence type="ECO:0000256" key="1">
    <source>
        <dbReference type="SAM" id="SignalP"/>
    </source>
</evidence>
<keyword evidence="1" id="KW-0732">Signal</keyword>
<protein>
    <submittedName>
        <fullName evidence="2">Uncharacterized protein</fullName>
    </submittedName>
</protein>
<evidence type="ECO:0000313" key="3">
    <source>
        <dbReference type="Proteomes" id="UP001308005"/>
    </source>
</evidence>
<organism evidence="2 3">
    <name type="scientific">Candidatus Thiothrix phosphatis</name>
    <dbReference type="NCBI Taxonomy" id="3112415"/>
    <lineage>
        <taxon>Bacteria</taxon>
        <taxon>Pseudomonadati</taxon>
        <taxon>Pseudomonadota</taxon>
        <taxon>Gammaproteobacteria</taxon>
        <taxon>Thiotrichales</taxon>
        <taxon>Thiotrichaceae</taxon>
        <taxon>Thiothrix</taxon>
    </lineage>
</organism>
<accession>A0ABU6CWA7</accession>
<gene>
    <name evidence="2" type="ORF">VSS37_08875</name>
</gene>
<feature type="chain" id="PRO_5046158794" evidence="1">
    <location>
        <begin position="20"/>
        <end position="159"/>
    </location>
</feature>
<sequence length="159" mass="17139">MKHLFVMTALLALLPPAFALDAACEPILKSSEAKLGQPAWHSVTESGGIKLEAIKVDGKFFMADDGKWKKSPMNLDEAEKIAIKMLQDGKIKVSDCKDEGSETLDGVEMNVLGYTTEIPGVPAVATKLYIGKDDGLPYKSTSDKTTATYQYKGVVAPTL</sequence>
<feature type="signal peptide" evidence="1">
    <location>
        <begin position="1"/>
        <end position="19"/>
    </location>
</feature>
<keyword evidence="3" id="KW-1185">Reference proteome</keyword>
<reference evidence="3" key="1">
    <citation type="submission" date="2023-07" db="EMBL/GenBank/DDBJ databases">
        <title>The carbon used by Thiothrix.</title>
        <authorList>
            <person name="Chen L."/>
        </authorList>
    </citation>
    <scope>NUCLEOTIDE SEQUENCE [LARGE SCALE GENOMIC DNA]</scope>
</reference>
<proteinExistence type="predicted"/>
<name>A0ABU6CWA7_9GAMM</name>
<dbReference type="Proteomes" id="UP001308005">
    <property type="component" value="Unassembled WGS sequence"/>
</dbReference>
<dbReference type="EMBL" id="JAYMYJ010000086">
    <property type="protein sequence ID" value="MEB4591088.1"/>
    <property type="molecule type" value="Genomic_DNA"/>
</dbReference>